<organism evidence="2 3">
    <name type="scientific">Microbotryum intermedium</name>
    <dbReference type="NCBI Taxonomy" id="269621"/>
    <lineage>
        <taxon>Eukaryota</taxon>
        <taxon>Fungi</taxon>
        <taxon>Dikarya</taxon>
        <taxon>Basidiomycota</taxon>
        <taxon>Pucciniomycotina</taxon>
        <taxon>Microbotryomycetes</taxon>
        <taxon>Microbotryales</taxon>
        <taxon>Microbotryaceae</taxon>
        <taxon>Microbotryum</taxon>
    </lineage>
</organism>
<evidence type="ECO:0000259" key="1">
    <source>
        <dbReference type="Pfam" id="PF00248"/>
    </source>
</evidence>
<dbReference type="GO" id="GO:0045290">
    <property type="term" value="F:D-arabinose 1-dehydrogenase [NAD(P)+] activity"/>
    <property type="evidence" value="ECO:0007669"/>
    <property type="project" value="TreeGrafter"/>
</dbReference>
<sequence length="411" mass="44480">MSSTSADKLQPVGGRVFAPIDTSKSIGDGLLQLTDVLVGGGVFGYNYNTSCTLESSIPEDTLRLAFRYGISGIDTSPYYTTSETVIGKALAKLTPEFPRSSYQLITKVGRYGRTKADFDYSPARVRQSVAKSCELLGTDYLDAVYCHDVEFVSEQVGDAGTEGWTVDSKGKIRDEDLDKWGLAQGDEGTIRGPGDEKVLGALKTLFELKKEGKIRAIGFSGYPLPTLLRLARLSAAKLQPIDIMQSYCHHTLQNTTLTTFLPLFYRAGVKQVVSASPLSMGLLRGAASPEWHPASPELQQATQDAVEAMRKEGVELADVALGYGLASANLNPSVGRPTPTVAGFSTPEEVHATMRVYNAVYGAEGESRAGRLPGQGLKSEGNKKQLALEKQCYEIFQKSKTLNWGWAVGRD</sequence>
<accession>A0A238F9S7</accession>
<dbReference type="GO" id="GO:0005829">
    <property type="term" value="C:cytosol"/>
    <property type="evidence" value="ECO:0007669"/>
    <property type="project" value="TreeGrafter"/>
</dbReference>
<feature type="domain" description="NADP-dependent oxidoreductase" evidence="1">
    <location>
        <begin position="60"/>
        <end position="360"/>
    </location>
</feature>
<dbReference type="PANTHER" id="PTHR42686:SF1">
    <property type="entry name" value="GH17980P-RELATED"/>
    <property type="match status" value="1"/>
</dbReference>
<gene>
    <name evidence="2" type="ORF">BQ2448_992</name>
</gene>
<dbReference type="SUPFAM" id="SSF51430">
    <property type="entry name" value="NAD(P)-linked oxidoreductase"/>
    <property type="match status" value="1"/>
</dbReference>
<dbReference type="InterPro" id="IPR020471">
    <property type="entry name" value="AKR"/>
</dbReference>
<dbReference type="EMBL" id="FMSP01000003">
    <property type="protein sequence ID" value="SCV68871.1"/>
    <property type="molecule type" value="Genomic_DNA"/>
</dbReference>
<reference evidence="3" key="1">
    <citation type="submission" date="2016-09" db="EMBL/GenBank/DDBJ databases">
        <authorList>
            <person name="Jeantristanb JTB J.-T."/>
            <person name="Ricardo R."/>
        </authorList>
    </citation>
    <scope>NUCLEOTIDE SEQUENCE [LARGE SCALE GENOMIC DNA]</scope>
</reference>
<dbReference type="Pfam" id="PF00248">
    <property type="entry name" value="Aldo_ket_red"/>
    <property type="match status" value="1"/>
</dbReference>
<dbReference type="Gene3D" id="3.20.20.100">
    <property type="entry name" value="NADP-dependent oxidoreductase domain"/>
    <property type="match status" value="1"/>
</dbReference>
<dbReference type="GO" id="GO:0070485">
    <property type="term" value="P:dehydro-D-arabinono-1,4-lactone biosynthetic process"/>
    <property type="evidence" value="ECO:0007669"/>
    <property type="project" value="TreeGrafter"/>
</dbReference>
<evidence type="ECO:0000313" key="2">
    <source>
        <dbReference type="EMBL" id="SCV68871.1"/>
    </source>
</evidence>
<dbReference type="Proteomes" id="UP000198372">
    <property type="component" value="Unassembled WGS sequence"/>
</dbReference>
<dbReference type="InterPro" id="IPR023210">
    <property type="entry name" value="NADP_OxRdtase_dom"/>
</dbReference>
<name>A0A238F9S7_9BASI</name>
<keyword evidence="3" id="KW-1185">Reference proteome</keyword>
<dbReference type="STRING" id="269621.A0A238F9S7"/>
<dbReference type="InterPro" id="IPR036812">
    <property type="entry name" value="NAD(P)_OxRdtase_dom_sf"/>
</dbReference>
<protein>
    <submittedName>
        <fullName evidence="2">BQ2448_992 protein</fullName>
    </submittedName>
</protein>
<evidence type="ECO:0000313" key="3">
    <source>
        <dbReference type="Proteomes" id="UP000198372"/>
    </source>
</evidence>
<dbReference type="AlphaFoldDB" id="A0A238F9S7"/>
<dbReference type="PANTHER" id="PTHR42686">
    <property type="entry name" value="GH17980P-RELATED"/>
    <property type="match status" value="1"/>
</dbReference>
<proteinExistence type="predicted"/>
<dbReference type="OrthoDB" id="5286008at2759"/>